<dbReference type="Proteomes" id="UP000184452">
    <property type="component" value="Unassembled WGS sequence"/>
</dbReference>
<proteinExistence type="predicted"/>
<gene>
    <name evidence="1" type="ORF">SAMN05421803_102153</name>
</gene>
<dbReference type="EMBL" id="FQZK01000002">
    <property type="protein sequence ID" value="SHI80516.1"/>
    <property type="molecule type" value="Genomic_DNA"/>
</dbReference>
<dbReference type="RefSeq" id="WP_073375763.1">
    <property type="nucleotide sequence ID" value="NZ_FQZK01000002.1"/>
</dbReference>
<dbReference type="STRING" id="758803.SAMN05421803_102153"/>
<reference evidence="1 2" key="1">
    <citation type="submission" date="2016-11" db="EMBL/GenBank/DDBJ databases">
        <authorList>
            <person name="Jaros S."/>
            <person name="Januszkiewicz K."/>
            <person name="Wedrychowicz H."/>
        </authorList>
    </citation>
    <scope>NUCLEOTIDE SEQUENCE [LARGE SCALE GENOMIC DNA]</scope>
    <source>
        <strain evidence="1 2">CGMCC 4.5723</strain>
    </source>
</reference>
<accession>A0A1M6E4T3</accession>
<keyword evidence="2" id="KW-1185">Reference proteome</keyword>
<evidence type="ECO:0000313" key="1">
    <source>
        <dbReference type="EMBL" id="SHI80516.1"/>
    </source>
</evidence>
<sequence length="666" mass="71018">MITTALRDALRARGTETALLCHTGAGARAHLDGLPLAPSDAVVDLDARVLGEPLELRDLWERDSGPEAGLVAVVAATPADLHRCLAAAADLPRAVQVVVAVVDTPGHQEPPLPSAPAMGQWRELQEMRVRRAGRGGWLCELFFPNGVETPQVLDAVWFGTRGRRRGPALAPLAALSGPEAALWRPGDTGARGIGAAGPVPLRRVTPVGDMALRVGEGTPPEWTDEAVPALDRRTTGVDAWERIAAPGGAEVRENAGPSDIAPVDELTVNPVGFSKDASGPMGDLTVHGDRAVVRQGKKDLAVIAPDGSVTDVDLSRMRHLRCVRVDWSGHTGPTAAVRAVASLAAGGVPLVGGPLPAWATGLGAPLADLITAADAEGLADPLRREEYSVRLRRTALRLHGSRSRWRELGALAGVPVPPAPTVSVILCTRRPDMVGFALAQIARQRGVDVELVLTLHGFPASLPEVDAAIAEYRATGRPLVLREAPADRIFGSVLNDAVASTSGDLVSKWDDDDWYGPDHLADLVQARTYSGAELLGVGQDFVYLQEVDLTLWREGRSESSSRFIAGGTILTDRAVLEETGGFRPVPRSIDTQLLIAVMRGGGRIYRGHGLGYVLRRTGGGHTWSEDMAFFLRNRIQQWFGWRPSALLEGEPAPFGRPVTEYTGELR</sequence>
<dbReference type="AlphaFoldDB" id="A0A1M6E4T3"/>
<protein>
    <recommendedName>
        <fullName evidence="3">Glycosyl transferase family 2</fullName>
    </recommendedName>
</protein>
<evidence type="ECO:0000313" key="2">
    <source>
        <dbReference type="Proteomes" id="UP000184452"/>
    </source>
</evidence>
<dbReference type="OrthoDB" id="6713581at2"/>
<dbReference type="InterPro" id="IPR029044">
    <property type="entry name" value="Nucleotide-diphossugar_trans"/>
</dbReference>
<organism evidence="1 2">
    <name type="scientific">Nocardiopsis flavescens</name>
    <dbReference type="NCBI Taxonomy" id="758803"/>
    <lineage>
        <taxon>Bacteria</taxon>
        <taxon>Bacillati</taxon>
        <taxon>Actinomycetota</taxon>
        <taxon>Actinomycetes</taxon>
        <taxon>Streptosporangiales</taxon>
        <taxon>Nocardiopsidaceae</taxon>
        <taxon>Nocardiopsis</taxon>
    </lineage>
</organism>
<dbReference type="Gene3D" id="3.90.550.10">
    <property type="entry name" value="Spore Coat Polysaccharide Biosynthesis Protein SpsA, Chain A"/>
    <property type="match status" value="1"/>
</dbReference>
<evidence type="ECO:0008006" key="3">
    <source>
        <dbReference type="Google" id="ProtNLM"/>
    </source>
</evidence>
<name>A0A1M6E4T3_9ACTN</name>
<dbReference type="SUPFAM" id="SSF53448">
    <property type="entry name" value="Nucleotide-diphospho-sugar transferases"/>
    <property type="match status" value="1"/>
</dbReference>